<comment type="similarity">
    <text evidence="1">Belongs to the short-chain dehydrogenases/reductases (SDR) family.</text>
</comment>
<dbReference type="CDD" id="cd05233">
    <property type="entry name" value="SDR_c"/>
    <property type="match status" value="1"/>
</dbReference>
<keyword evidence="2" id="KW-0560">Oxidoreductase</keyword>
<dbReference type="RefSeq" id="WP_076604249.1">
    <property type="nucleotide sequence ID" value="NZ_FTMD01000022.1"/>
</dbReference>
<dbReference type="Gene3D" id="3.40.50.720">
    <property type="entry name" value="NAD(P)-binding Rossmann-like Domain"/>
    <property type="match status" value="1"/>
</dbReference>
<evidence type="ECO:0000313" key="3">
    <source>
        <dbReference type="EMBL" id="SIR59092.1"/>
    </source>
</evidence>
<dbReference type="Proteomes" id="UP000186819">
    <property type="component" value="Unassembled WGS sequence"/>
</dbReference>
<sequence>MNAEFEGRVVVVTGAGTGIGQATALAFARAGARVAVADVAEREGQETAARIIAEGGSARFFKVDVSRAVEVEGLVAQVAGDWGRIDVMHNNAGVTLPSTPITELSEADFDRVIAVNQKGVWLCMKYGIAQMLRQGGGAIVNTASALSFRGRAGGSAYVASKHAVVGLTKTCAVEYGGRNIRINAVCPGMIRTPMLDDRTRDPDRERRLVALHPVGRLGTAEEVADCVLWLASDRAAFVHGALVSVDGGWGAC</sequence>
<dbReference type="PANTHER" id="PTHR24321:SF8">
    <property type="entry name" value="ESTRADIOL 17-BETA-DEHYDROGENASE 8-RELATED"/>
    <property type="match status" value="1"/>
</dbReference>
<evidence type="ECO:0000256" key="1">
    <source>
        <dbReference type="ARBA" id="ARBA00006484"/>
    </source>
</evidence>
<dbReference type="STRING" id="34027.SAMN05421829_12222"/>
<dbReference type="OrthoDB" id="20590at2"/>
<gene>
    <name evidence="3" type="ORF">SAMN05421829_12222</name>
</gene>
<dbReference type="AlphaFoldDB" id="A0A1N7C6A0"/>
<dbReference type="NCBIfam" id="NF005559">
    <property type="entry name" value="PRK07231.1"/>
    <property type="match status" value="1"/>
</dbReference>
<keyword evidence="4" id="KW-1185">Reference proteome</keyword>
<protein>
    <submittedName>
        <fullName evidence="3">NAD(P)-dependent dehydrogenase, short-chain alcohol dehydrogenase family</fullName>
    </submittedName>
</protein>
<accession>A0A1N7C6A0</accession>
<evidence type="ECO:0000313" key="4">
    <source>
        <dbReference type="Proteomes" id="UP000186819"/>
    </source>
</evidence>
<dbReference type="Pfam" id="PF13561">
    <property type="entry name" value="adh_short_C2"/>
    <property type="match status" value="1"/>
</dbReference>
<dbReference type="InterPro" id="IPR002347">
    <property type="entry name" value="SDR_fam"/>
</dbReference>
<dbReference type="PRINTS" id="PR00080">
    <property type="entry name" value="SDRFAMILY"/>
</dbReference>
<dbReference type="SUPFAM" id="SSF51735">
    <property type="entry name" value="NAD(P)-binding Rossmann-fold domains"/>
    <property type="match status" value="1"/>
</dbReference>
<evidence type="ECO:0000256" key="2">
    <source>
        <dbReference type="ARBA" id="ARBA00023002"/>
    </source>
</evidence>
<dbReference type="PRINTS" id="PR00081">
    <property type="entry name" value="GDHRDH"/>
</dbReference>
<dbReference type="GO" id="GO:0016491">
    <property type="term" value="F:oxidoreductase activity"/>
    <property type="evidence" value="ECO:0007669"/>
    <property type="project" value="UniProtKB-KW"/>
</dbReference>
<reference evidence="4" key="1">
    <citation type="submission" date="2017-01" db="EMBL/GenBank/DDBJ databases">
        <authorList>
            <person name="Varghese N."/>
            <person name="Submissions S."/>
        </authorList>
    </citation>
    <scope>NUCLEOTIDE SEQUENCE [LARGE SCALE GENOMIC DNA]</scope>
    <source>
        <strain evidence="4">ATCC 51758</strain>
    </source>
</reference>
<name>A0A1N7C6A0_9RHOO</name>
<organism evidence="3 4">
    <name type="scientific">Aromatoleum tolulyticum</name>
    <dbReference type="NCBI Taxonomy" id="34027"/>
    <lineage>
        <taxon>Bacteria</taxon>
        <taxon>Pseudomonadati</taxon>
        <taxon>Pseudomonadota</taxon>
        <taxon>Betaproteobacteria</taxon>
        <taxon>Rhodocyclales</taxon>
        <taxon>Rhodocyclaceae</taxon>
        <taxon>Aromatoleum</taxon>
    </lineage>
</organism>
<dbReference type="FunFam" id="3.40.50.720:FF:000084">
    <property type="entry name" value="Short-chain dehydrogenase reductase"/>
    <property type="match status" value="1"/>
</dbReference>
<dbReference type="PANTHER" id="PTHR24321">
    <property type="entry name" value="DEHYDROGENASES, SHORT CHAIN"/>
    <property type="match status" value="1"/>
</dbReference>
<dbReference type="InterPro" id="IPR036291">
    <property type="entry name" value="NAD(P)-bd_dom_sf"/>
</dbReference>
<proteinExistence type="inferred from homology"/>
<dbReference type="EMBL" id="FTMD01000022">
    <property type="protein sequence ID" value="SIR59092.1"/>
    <property type="molecule type" value="Genomic_DNA"/>
</dbReference>